<dbReference type="InterPro" id="IPR011009">
    <property type="entry name" value="Kinase-like_dom_sf"/>
</dbReference>
<dbReference type="GO" id="GO:0030643">
    <property type="term" value="P:intracellular phosphate ion homeostasis"/>
    <property type="evidence" value="ECO:0007669"/>
    <property type="project" value="InterPro"/>
</dbReference>
<dbReference type="InterPro" id="IPR026022">
    <property type="entry name" value="PhoU_dom"/>
</dbReference>
<dbReference type="PANTHER" id="PTHR42930:SF3">
    <property type="entry name" value="PHOSPHATE-SPECIFIC TRANSPORT SYSTEM ACCESSORY PROTEIN PHOU"/>
    <property type="match status" value="1"/>
</dbReference>
<dbReference type="Gene3D" id="3.90.1200.10">
    <property type="match status" value="1"/>
</dbReference>
<dbReference type="Pfam" id="PF02958">
    <property type="entry name" value="EcKL"/>
    <property type="match status" value="1"/>
</dbReference>
<dbReference type="Gene3D" id="1.20.58.220">
    <property type="entry name" value="Phosphate transport system protein phou homolog 2, domain 2"/>
    <property type="match status" value="2"/>
</dbReference>
<comment type="caution">
    <text evidence="2">The sequence shown here is derived from an EMBL/GenBank/DDBJ whole genome shotgun (WGS) entry which is preliminary data.</text>
</comment>
<organism evidence="2">
    <name type="scientific">hydrocarbon metagenome</name>
    <dbReference type="NCBI Taxonomy" id="938273"/>
    <lineage>
        <taxon>unclassified sequences</taxon>
        <taxon>metagenomes</taxon>
        <taxon>ecological metagenomes</taxon>
    </lineage>
</organism>
<dbReference type="SUPFAM" id="SSF56112">
    <property type="entry name" value="Protein kinase-like (PK-like)"/>
    <property type="match status" value="1"/>
</dbReference>
<dbReference type="InterPro" id="IPR004119">
    <property type="entry name" value="EcKL"/>
</dbReference>
<dbReference type="InterPro" id="IPR038078">
    <property type="entry name" value="PhoU-like_sf"/>
</dbReference>
<dbReference type="InterPro" id="IPR028366">
    <property type="entry name" value="PhoU"/>
</dbReference>
<evidence type="ECO:0000313" key="2">
    <source>
        <dbReference type="EMBL" id="KUG28868.1"/>
    </source>
</evidence>
<dbReference type="EMBL" id="LNQE01000165">
    <property type="protein sequence ID" value="KUG28868.1"/>
    <property type="molecule type" value="Genomic_DNA"/>
</dbReference>
<gene>
    <name evidence="2" type="ORF">ASZ90_001250</name>
</gene>
<dbReference type="PANTHER" id="PTHR42930">
    <property type="entry name" value="PHOSPHATE-SPECIFIC TRANSPORT SYSTEM ACCESSORY PROTEIN PHOU"/>
    <property type="match status" value="1"/>
</dbReference>
<dbReference type="AlphaFoldDB" id="A0A0W8G6R8"/>
<feature type="domain" description="PhoU" evidence="1">
    <location>
        <begin position="121"/>
        <end position="197"/>
    </location>
</feature>
<dbReference type="Pfam" id="PF01895">
    <property type="entry name" value="PhoU"/>
    <property type="match status" value="2"/>
</dbReference>
<sequence length="545" mass="62253">MKFLEGIEENLRFMVLEVSRQVESTLNCLEDPDPGLIAKIESRDDYIDNLKSVIENLCYSKIHGPSGAYKPAVDMARAVNIVSANLERVADHAVNIVMQVQYLSDPAFIKRYDYLAGFHEVDKALGIIVKALLSQDVTLAFKICRAEFNLDAIFKDNFDRILVDLRKGESPENCITCHNIFRYLERMGDSILNIGEAIIFAAVGEKFKIHQYQALKDTLAQRGAEVPITKGEFQSIWGTHSGCRIGKVPDKPGSKSHGVLFKEGNATKIIQEKENIERWEAILPGLPPRVQGFQSEGDSASMLLEYLGGCTLQQVVLTADAEVADNAMFLVEQTMSLLWDKTRKPGTISAGFIRQLHARLEDVFRLHPEFDTPPRTMGDLELWSFAELLEATAEIERQLPAPFSVFIHGDCNINNIIYEHTEQRIHFIDLHRSKDTDYIQDVSVFLVSNFRLPIMDQRLRQRPNQVIARYLDFARDYARAHGDDTFEARLTLGLIRSFLTSTRFEFNREFAKDMFLRCTYLMGRILTHAGSPWQEFRLPERVLYY</sequence>
<name>A0A0W8G6R8_9ZZZZ</name>
<dbReference type="GO" id="GO:0045936">
    <property type="term" value="P:negative regulation of phosphate metabolic process"/>
    <property type="evidence" value="ECO:0007669"/>
    <property type="project" value="InterPro"/>
</dbReference>
<dbReference type="SUPFAM" id="SSF109755">
    <property type="entry name" value="PhoU-like"/>
    <property type="match status" value="1"/>
</dbReference>
<evidence type="ECO:0000259" key="1">
    <source>
        <dbReference type="Pfam" id="PF01895"/>
    </source>
</evidence>
<protein>
    <recommendedName>
        <fullName evidence="1">PhoU domain-containing protein</fullName>
    </recommendedName>
</protein>
<proteinExistence type="predicted"/>
<reference evidence="2" key="1">
    <citation type="journal article" date="2015" name="Proc. Natl. Acad. Sci. U.S.A.">
        <title>Networks of energetic and metabolic interactions define dynamics in microbial communities.</title>
        <authorList>
            <person name="Embree M."/>
            <person name="Liu J.K."/>
            <person name="Al-Bassam M.M."/>
            <person name="Zengler K."/>
        </authorList>
    </citation>
    <scope>NUCLEOTIDE SEQUENCE</scope>
</reference>
<accession>A0A0W8G6R8</accession>
<feature type="domain" description="PhoU" evidence="1">
    <location>
        <begin position="14"/>
        <end position="99"/>
    </location>
</feature>